<evidence type="ECO:0000256" key="3">
    <source>
        <dbReference type="ARBA" id="ARBA00023163"/>
    </source>
</evidence>
<reference evidence="6 7" key="1">
    <citation type="submission" date="2020-07" db="EMBL/GenBank/DDBJ databases">
        <title>Sequencing the genomes of 1000 actinobacteria strains.</title>
        <authorList>
            <person name="Klenk H.-P."/>
        </authorList>
    </citation>
    <scope>NUCLEOTIDE SEQUENCE [LARGE SCALE GENOMIC DNA]</scope>
    <source>
        <strain evidence="6 7">DSM 22083</strain>
    </source>
</reference>
<dbReference type="PANTHER" id="PTHR30055:SF234">
    <property type="entry name" value="HTH-TYPE TRANSCRIPTIONAL REGULATOR BETI"/>
    <property type="match status" value="1"/>
</dbReference>
<dbReference type="GO" id="GO:0000976">
    <property type="term" value="F:transcription cis-regulatory region binding"/>
    <property type="evidence" value="ECO:0007669"/>
    <property type="project" value="TreeGrafter"/>
</dbReference>
<keyword evidence="2 4" id="KW-0238">DNA-binding</keyword>
<keyword evidence="3" id="KW-0804">Transcription</keyword>
<gene>
    <name evidence="6" type="ORF">BKA15_002073</name>
</gene>
<protein>
    <submittedName>
        <fullName evidence="6">AcrR family transcriptional regulator</fullName>
    </submittedName>
</protein>
<accession>A0A7Y9I6N5</accession>
<dbReference type="Pfam" id="PF00440">
    <property type="entry name" value="TetR_N"/>
    <property type="match status" value="1"/>
</dbReference>
<comment type="caution">
    <text evidence="6">The sequence shown here is derived from an EMBL/GenBank/DDBJ whole genome shotgun (WGS) entry which is preliminary data.</text>
</comment>
<organism evidence="6 7">
    <name type="scientific">Microlunatus parietis</name>
    <dbReference type="NCBI Taxonomy" id="682979"/>
    <lineage>
        <taxon>Bacteria</taxon>
        <taxon>Bacillati</taxon>
        <taxon>Actinomycetota</taxon>
        <taxon>Actinomycetes</taxon>
        <taxon>Propionibacteriales</taxon>
        <taxon>Propionibacteriaceae</taxon>
        <taxon>Microlunatus</taxon>
    </lineage>
</organism>
<dbReference type="InterPro" id="IPR036271">
    <property type="entry name" value="Tet_transcr_reg_TetR-rel_C_sf"/>
</dbReference>
<keyword evidence="1" id="KW-0805">Transcription regulation</keyword>
<dbReference type="SUPFAM" id="SSF48498">
    <property type="entry name" value="Tetracyclin repressor-like, C-terminal domain"/>
    <property type="match status" value="1"/>
</dbReference>
<evidence type="ECO:0000259" key="5">
    <source>
        <dbReference type="PROSITE" id="PS50977"/>
    </source>
</evidence>
<dbReference type="PROSITE" id="PS50977">
    <property type="entry name" value="HTH_TETR_2"/>
    <property type="match status" value="1"/>
</dbReference>
<evidence type="ECO:0000256" key="1">
    <source>
        <dbReference type="ARBA" id="ARBA00023015"/>
    </source>
</evidence>
<dbReference type="PANTHER" id="PTHR30055">
    <property type="entry name" value="HTH-TYPE TRANSCRIPTIONAL REGULATOR RUTR"/>
    <property type="match status" value="1"/>
</dbReference>
<proteinExistence type="predicted"/>
<dbReference type="InterPro" id="IPR001647">
    <property type="entry name" value="HTH_TetR"/>
</dbReference>
<dbReference type="AlphaFoldDB" id="A0A7Y9I6N5"/>
<dbReference type="EMBL" id="JACCBU010000001">
    <property type="protein sequence ID" value="NYE70744.1"/>
    <property type="molecule type" value="Genomic_DNA"/>
</dbReference>
<dbReference type="Gene3D" id="1.10.357.10">
    <property type="entry name" value="Tetracycline Repressor, domain 2"/>
    <property type="match status" value="1"/>
</dbReference>
<dbReference type="GO" id="GO:0003700">
    <property type="term" value="F:DNA-binding transcription factor activity"/>
    <property type="evidence" value="ECO:0007669"/>
    <property type="project" value="TreeGrafter"/>
</dbReference>
<keyword evidence="7" id="KW-1185">Reference proteome</keyword>
<evidence type="ECO:0000256" key="4">
    <source>
        <dbReference type="PROSITE-ProRule" id="PRU00335"/>
    </source>
</evidence>
<dbReference type="RefSeq" id="WP_179750429.1">
    <property type="nucleotide sequence ID" value="NZ_JACCBU010000001.1"/>
</dbReference>
<dbReference type="SUPFAM" id="SSF46689">
    <property type="entry name" value="Homeodomain-like"/>
    <property type="match status" value="1"/>
</dbReference>
<dbReference type="Proteomes" id="UP000569914">
    <property type="component" value="Unassembled WGS sequence"/>
</dbReference>
<dbReference type="PRINTS" id="PR00455">
    <property type="entry name" value="HTHTETR"/>
</dbReference>
<sequence length="187" mass="19197">MARQPALQDRISTGILDAAAAVLAERGPTASMSEIAAAAGVGRATLYRYFPNRDALLAGLIRAATDELQSRVAAADLGGIPVEVALSRLARAFLTAGAKYAVLAGVDKKGLGDSGELEAEVRRPVRELIDRGLADGTLRPGIGADVLLSSLAALLEHGLARVMAGDAGIETVSDSLVDLFLNGAADH</sequence>
<evidence type="ECO:0000256" key="2">
    <source>
        <dbReference type="ARBA" id="ARBA00023125"/>
    </source>
</evidence>
<dbReference type="InterPro" id="IPR009057">
    <property type="entry name" value="Homeodomain-like_sf"/>
</dbReference>
<feature type="domain" description="HTH tetR-type" evidence="5">
    <location>
        <begin position="9"/>
        <end position="68"/>
    </location>
</feature>
<dbReference type="InterPro" id="IPR050109">
    <property type="entry name" value="HTH-type_TetR-like_transc_reg"/>
</dbReference>
<evidence type="ECO:0000313" key="6">
    <source>
        <dbReference type="EMBL" id="NYE70744.1"/>
    </source>
</evidence>
<evidence type="ECO:0000313" key="7">
    <source>
        <dbReference type="Proteomes" id="UP000569914"/>
    </source>
</evidence>
<name>A0A7Y9I6N5_9ACTN</name>
<feature type="DNA-binding region" description="H-T-H motif" evidence="4">
    <location>
        <begin position="31"/>
        <end position="50"/>
    </location>
</feature>